<feature type="domain" description="YcdB/YcdC repeated" evidence="1">
    <location>
        <begin position="5"/>
        <end position="154"/>
    </location>
</feature>
<keyword evidence="3" id="KW-1185">Reference proteome</keyword>
<proteinExistence type="predicted"/>
<name>A0ABS4GP08_9BACL</name>
<evidence type="ECO:0000259" key="1">
    <source>
        <dbReference type="Pfam" id="PF16244"/>
    </source>
</evidence>
<gene>
    <name evidence="2" type="ORF">J2Z37_002016</name>
</gene>
<organism evidence="2 3">
    <name type="scientific">Ammoniphilus resinae</name>
    <dbReference type="NCBI Taxonomy" id="861532"/>
    <lineage>
        <taxon>Bacteria</taxon>
        <taxon>Bacillati</taxon>
        <taxon>Bacillota</taxon>
        <taxon>Bacilli</taxon>
        <taxon>Bacillales</taxon>
        <taxon>Paenibacillaceae</taxon>
        <taxon>Aneurinibacillus group</taxon>
        <taxon>Ammoniphilus</taxon>
    </lineage>
</organism>
<protein>
    <recommendedName>
        <fullName evidence="1">YcdB/YcdC repeated domain-containing protein</fullName>
    </recommendedName>
</protein>
<reference evidence="2 3" key="1">
    <citation type="submission" date="2021-03" db="EMBL/GenBank/DDBJ databases">
        <title>Genomic Encyclopedia of Type Strains, Phase IV (KMG-IV): sequencing the most valuable type-strain genomes for metagenomic binning, comparative biology and taxonomic classification.</title>
        <authorList>
            <person name="Goeker M."/>
        </authorList>
    </citation>
    <scope>NUCLEOTIDE SEQUENCE [LARGE SCALE GENOMIC DNA]</scope>
    <source>
        <strain evidence="2 3">DSM 24738</strain>
    </source>
</reference>
<accession>A0ABS4GP08</accession>
<evidence type="ECO:0000313" key="3">
    <source>
        <dbReference type="Proteomes" id="UP001519343"/>
    </source>
</evidence>
<dbReference type="EMBL" id="JAGGKT010000004">
    <property type="protein sequence ID" value="MBP1932015.1"/>
    <property type="molecule type" value="Genomic_DNA"/>
</dbReference>
<feature type="domain" description="YcdB/YcdC repeated" evidence="1">
    <location>
        <begin position="319"/>
        <end position="422"/>
    </location>
</feature>
<dbReference type="Proteomes" id="UP001519343">
    <property type="component" value="Unassembled WGS sequence"/>
</dbReference>
<comment type="caution">
    <text evidence="2">The sequence shown here is derived from an EMBL/GenBank/DDBJ whole genome shotgun (WGS) entry which is preliminary data.</text>
</comment>
<sequence length="506" mass="59089">MFIDNEQLRVIVKTIFPIPKHYLLEMEDSIPKGNEQERCFIWEDPENRDNKIEIALDLTTGLLTRLEIDLEYKDESKQKPKELNGDEEAKNIADAFVAKHAPNSAEFTSVIVKKRPDGTEFIFRQEVGGLPLPHTGCDLILDRELNVVRFRLKGRGNQKTQKPEWPDAIVDEKTVTWYIQNNLRMKLAIVSLHPTLYEMKGTEHEYRLVYEPIPDRPFLDAVTGVDIFGPEHYVMPPSHPLPPIESMPKPSYDKALSLEQLLDIDIERYVLEKSEDDGERIKSLYQLREREEKNPETEALTADAYMERKWGDKLRIFRESAIMVQLEKKTGRLVGFHRMGWNKVGIPSLSREQCWQKAEHFLGIVFPDYARYLQLEIDNEKLDGEPREREFFYLPVYIDGIPVNHERITISINTSTGDVCTYIGVSYEMIQELSDRSFLPNITPEVAFDRYIENLQLRLKWFLDNDQEVPLYRLLYVPTTLSANDPEGDRTLRYIDAVTGEHIWRK</sequence>
<evidence type="ECO:0000313" key="2">
    <source>
        <dbReference type="EMBL" id="MBP1932015.1"/>
    </source>
</evidence>
<dbReference type="InterPro" id="IPR032599">
    <property type="entry name" value="YcdB/YcdC_rep_domain"/>
</dbReference>
<dbReference type="Pfam" id="PF16244">
    <property type="entry name" value="DUF4901"/>
    <property type="match status" value="2"/>
</dbReference>
<dbReference type="RefSeq" id="WP_209810071.1">
    <property type="nucleotide sequence ID" value="NZ_JAGGKT010000004.1"/>
</dbReference>